<feature type="domain" description="Enoyl reductase (ER)" evidence="1">
    <location>
        <begin position="10"/>
        <end position="321"/>
    </location>
</feature>
<dbReference type="GO" id="GO:0016491">
    <property type="term" value="F:oxidoreductase activity"/>
    <property type="evidence" value="ECO:0007669"/>
    <property type="project" value="InterPro"/>
</dbReference>
<dbReference type="Gene3D" id="3.90.180.10">
    <property type="entry name" value="Medium-chain alcohol dehydrogenases, catalytic domain"/>
    <property type="match status" value="1"/>
</dbReference>
<dbReference type="CDD" id="cd08267">
    <property type="entry name" value="MDR1"/>
    <property type="match status" value="1"/>
</dbReference>
<comment type="caution">
    <text evidence="2">The sequence shown here is derived from an EMBL/GenBank/DDBJ whole genome shotgun (WGS) entry which is preliminary data.</text>
</comment>
<organism evidence="2 3">
    <name type="scientific">Paremcibacter congregatus</name>
    <dbReference type="NCBI Taxonomy" id="2043170"/>
    <lineage>
        <taxon>Bacteria</taxon>
        <taxon>Pseudomonadati</taxon>
        <taxon>Pseudomonadota</taxon>
        <taxon>Alphaproteobacteria</taxon>
        <taxon>Emcibacterales</taxon>
        <taxon>Emcibacteraceae</taxon>
        <taxon>Paremcibacter</taxon>
    </lineage>
</organism>
<dbReference type="PANTHER" id="PTHR44013:SF1">
    <property type="entry name" value="ZINC-TYPE ALCOHOL DEHYDROGENASE-LIKE PROTEIN C16A3.02C"/>
    <property type="match status" value="1"/>
</dbReference>
<dbReference type="SMART" id="SM00829">
    <property type="entry name" value="PKS_ER"/>
    <property type="match status" value="1"/>
</dbReference>
<dbReference type="Pfam" id="PF13602">
    <property type="entry name" value="ADH_zinc_N_2"/>
    <property type="match status" value="1"/>
</dbReference>
<accession>A0A2G4YVP7</accession>
<dbReference type="SUPFAM" id="SSF50129">
    <property type="entry name" value="GroES-like"/>
    <property type="match status" value="1"/>
</dbReference>
<dbReference type="InterPro" id="IPR013154">
    <property type="entry name" value="ADH-like_N"/>
</dbReference>
<gene>
    <name evidence="2" type="ORF">CRD36_00600</name>
</gene>
<dbReference type="AlphaFoldDB" id="A0A2G4YVP7"/>
<evidence type="ECO:0000313" key="3">
    <source>
        <dbReference type="Proteomes" id="UP000229730"/>
    </source>
</evidence>
<dbReference type="InterPro" id="IPR011032">
    <property type="entry name" value="GroES-like_sf"/>
</dbReference>
<sequence>MKAAFYTEYGPPEVIKISDLPKPVAKQDEVLVRVHAATVIKGDCEFRAFTFPAWFWLPLRVYAGLLQPKRCNILGQELSGVVEAVGDAVTRFKPGDEIFAPTELGLAAHAEYKCLKASGVISHKPPNATHGQAATLPTGGLNALHYMRLANIKPDEKVVIVGACGNIGSFAVQLAKYFGAEVTGVDSTDKLQAVRDIGADHVIDYATQDFTQTGDQYDVVFDTAGHSHYGRSLQALAPGGRYLLANPGFFQMLRSPFSGLFNDKTVLFRFAKYDQDELDFLGGLLKSGDLKPLIDRDYSLADIAGAHRYLDSGGKAGNITITVTE</sequence>
<dbReference type="RefSeq" id="WP_099470799.1">
    <property type="nucleotide sequence ID" value="NZ_CP041025.1"/>
</dbReference>
<dbReference type="InterPro" id="IPR020843">
    <property type="entry name" value="ER"/>
</dbReference>
<dbReference type="Gene3D" id="3.40.50.720">
    <property type="entry name" value="NAD(P)-binding Rossmann-like Domain"/>
    <property type="match status" value="1"/>
</dbReference>
<dbReference type="PANTHER" id="PTHR44013">
    <property type="entry name" value="ZINC-TYPE ALCOHOL DEHYDROGENASE-LIKE PROTEIN C16A3.02C"/>
    <property type="match status" value="1"/>
</dbReference>
<dbReference type="Proteomes" id="UP000229730">
    <property type="component" value="Unassembled WGS sequence"/>
</dbReference>
<reference evidence="2 3" key="1">
    <citation type="submission" date="2017-10" db="EMBL/GenBank/DDBJ databases">
        <title>Frigbacter circumglobatus gen. nov. sp. nov., isolated from sediment cultured in situ.</title>
        <authorList>
            <person name="Zhao Z."/>
        </authorList>
    </citation>
    <scope>NUCLEOTIDE SEQUENCE [LARGE SCALE GENOMIC DNA]</scope>
    <source>
        <strain evidence="2 3">ZYL</strain>
    </source>
</reference>
<evidence type="ECO:0000259" key="1">
    <source>
        <dbReference type="SMART" id="SM00829"/>
    </source>
</evidence>
<dbReference type="SUPFAM" id="SSF51735">
    <property type="entry name" value="NAD(P)-binding Rossmann-fold domains"/>
    <property type="match status" value="1"/>
</dbReference>
<dbReference type="OrthoDB" id="9805663at2"/>
<name>A0A2G4YVP7_9PROT</name>
<dbReference type="Pfam" id="PF08240">
    <property type="entry name" value="ADH_N"/>
    <property type="match status" value="1"/>
</dbReference>
<dbReference type="InParanoid" id="A0A2G4YVP7"/>
<dbReference type="InterPro" id="IPR036291">
    <property type="entry name" value="NAD(P)-bd_dom_sf"/>
</dbReference>
<dbReference type="EMBL" id="PDEM01000007">
    <property type="protein sequence ID" value="PHZ86422.1"/>
    <property type="molecule type" value="Genomic_DNA"/>
</dbReference>
<evidence type="ECO:0000313" key="2">
    <source>
        <dbReference type="EMBL" id="PHZ86422.1"/>
    </source>
</evidence>
<proteinExistence type="predicted"/>
<dbReference type="InterPro" id="IPR052733">
    <property type="entry name" value="Chloroplast_QOR"/>
</dbReference>
<keyword evidence="3" id="KW-1185">Reference proteome</keyword>
<protein>
    <submittedName>
        <fullName evidence="2">NAD(P)-dependent alcohol dehydrogenase</fullName>
    </submittedName>
</protein>